<accession>A0A7Y8GV12</accession>
<reference evidence="1 2" key="1">
    <citation type="submission" date="2019-09" db="EMBL/GenBank/DDBJ databases">
        <title>Hydrogenophaga aromatica sp. nov., isolated from a para-xylene-degrading enrichment culture.</title>
        <authorList>
            <person name="Tancsics A."/>
            <person name="Banerjee S."/>
        </authorList>
    </citation>
    <scope>NUCLEOTIDE SEQUENCE [LARGE SCALE GENOMIC DNA]</scope>
    <source>
        <strain evidence="1 2">D2P1</strain>
    </source>
</reference>
<comment type="caution">
    <text evidence="1">The sequence shown here is derived from an EMBL/GenBank/DDBJ whole genome shotgun (WGS) entry which is preliminary data.</text>
</comment>
<proteinExistence type="predicted"/>
<dbReference type="AlphaFoldDB" id="A0A7Y8GV12"/>
<evidence type="ECO:0000313" key="1">
    <source>
        <dbReference type="EMBL" id="NWF45364.1"/>
    </source>
</evidence>
<keyword evidence="2" id="KW-1185">Reference proteome</keyword>
<dbReference type="EMBL" id="VYGV01000006">
    <property type="protein sequence ID" value="NWF45364.1"/>
    <property type="molecule type" value="Genomic_DNA"/>
</dbReference>
<gene>
    <name evidence="1" type="ORF">F3K02_08900</name>
</gene>
<name>A0A7Y8GV12_9BURK</name>
<evidence type="ECO:0000313" key="2">
    <source>
        <dbReference type="Proteomes" id="UP000545507"/>
    </source>
</evidence>
<protein>
    <submittedName>
        <fullName evidence="1">Uncharacterized protein</fullName>
    </submittedName>
</protein>
<dbReference type="RefSeq" id="WP_177135212.1">
    <property type="nucleotide sequence ID" value="NZ_VYGV01000006.1"/>
</dbReference>
<dbReference type="Proteomes" id="UP000545507">
    <property type="component" value="Unassembled WGS sequence"/>
</dbReference>
<sequence length="292" mass="30182">MPFAVSAVAGGVFWGSVAAGVYSADKADSANKRSIKASASAADDERALARETLDYYKSRDAQSASLQAQANAIAGKVANSQVALMDQQRQISGEYHTRNKSVFWPLENSIVKNANEFDTPARREAEAGKAVADVGLQIDGERQAMVRNQQRMGVNPSSGNSLAMNNQMSLAAASAKGSAATAARDKIETQGFARKMDAASLGRGLASAQATAASTATQAGNGAVSAAYAPVNAAAQSTQLLGNALQDYQSSMSGANRLLISAQQREADQWGSTSNALFGLAGSAAGSYFGKK</sequence>
<organism evidence="1 2">
    <name type="scientific">Hydrogenophaga aromaticivorans</name>
    <dbReference type="NCBI Taxonomy" id="2610898"/>
    <lineage>
        <taxon>Bacteria</taxon>
        <taxon>Pseudomonadati</taxon>
        <taxon>Pseudomonadota</taxon>
        <taxon>Betaproteobacteria</taxon>
        <taxon>Burkholderiales</taxon>
        <taxon>Comamonadaceae</taxon>
        <taxon>Hydrogenophaga</taxon>
    </lineage>
</organism>